<keyword evidence="13" id="KW-1185">Reference proteome</keyword>
<dbReference type="Gene3D" id="1.10.510.10">
    <property type="entry name" value="Transferase(Phosphotransferase) domain 1"/>
    <property type="match status" value="1"/>
</dbReference>
<proteinExistence type="inferred from homology"/>
<evidence type="ECO:0000313" key="12">
    <source>
        <dbReference type="EMBL" id="KAK8843620.1"/>
    </source>
</evidence>
<dbReference type="SUPFAM" id="SSF81901">
    <property type="entry name" value="HCP-like"/>
    <property type="match status" value="1"/>
</dbReference>
<dbReference type="SMART" id="SM00671">
    <property type="entry name" value="SEL1"/>
    <property type="match status" value="3"/>
</dbReference>
<evidence type="ECO:0000256" key="6">
    <source>
        <dbReference type="ARBA" id="ARBA00038999"/>
    </source>
</evidence>
<dbReference type="InterPro" id="IPR011009">
    <property type="entry name" value="Kinase-like_dom_sf"/>
</dbReference>
<comment type="catalytic activity">
    <reaction evidence="8">
        <text>L-threonyl-[protein] + ATP = O-phospho-L-threonyl-[protein] + ADP + H(+)</text>
        <dbReference type="Rhea" id="RHEA:46608"/>
        <dbReference type="Rhea" id="RHEA-COMP:11060"/>
        <dbReference type="Rhea" id="RHEA-COMP:11605"/>
        <dbReference type="ChEBI" id="CHEBI:15378"/>
        <dbReference type="ChEBI" id="CHEBI:30013"/>
        <dbReference type="ChEBI" id="CHEBI:30616"/>
        <dbReference type="ChEBI" id="CHEBI:61977"/>
        <dbReference type="ChEBI" id="CHEBI:456216"/>
        <dbReference type="EC" id="2.7.12.2"/>
    </reaction>
</comment>
<keyword evidence="4 10" id="KW-0067">ATP-binding</keyword>
<dbReference type="InterPro" id="IPR011990">
    <property type="entry name" value="TPR-like_helical_dom_sf"/>
</dbReference>
<evidence type="ECO:0000256" key="3">
    <source>
        <dbReference type="ARBA" id="ARBA00022777"/>
    </source>
</evidence>
<keyword evidence="1" id="KW-0808">Transferase</keyword>
<protein>
    <recommendedName>
        <fullName evidence="6">mitogen-activated protein kinase kinase</fullName>
        <ecNumber evidence="6">2.7.12.2</ecNumber>
    </recommendedName>
</protein>
<dbReference type="Proteomes" id="UP001470230">
    <property type="component" value="Unassembled WGS sequence"/>
</dbReference>
<feature type="binding site" evidence="10">
    <location>
        <position position="230"/>
    </location>
    <ligand>
        <name>ATP</name>
        <dbReference type="ChEBI" id="CHEBI:30616"/>
    </ligand>
</feature>
<dbReference type="SUPFAM" id="SSF56112">
    <property type="entry name" value="Protein kinase-like (PK-like)"/>
    <property type="match status" value="1"/>
</dbReference>
<dbReference type="PANTHER" id="PTHR48013">
    <property type="entry name" value="DUAL SPECIFICITY MITOGEN-ACTIVATED PROTEIN KINASE KINASE 5-RELATED"/>
    <property type="match status" value="1"/>
</dbReference>
<dbReference type="InterPro" id="IPR006597">
    <property type="entry name" value="Sel1-like"/>
</dbReference>
<dbReference type="PROSITE" id="PS00107">
    <property type="entry name" value="PROTEIN_KINASE_ATP"/>
    <property type="match status" value="1"/>
</dbReference>
<dbReference type="EMBL" id="JAPFFF010000034">
    <property type="protein sequence ID" value="KAK8843620.1"/>
    <property type="molecule type" value="Genomic_DNA"/>
</dbReference>
<dbReference type="Pfam" id="PF00069">
    <property type="entry name" value="Pkinase"/>
    <property type="match status" value="1"/>
</dbReference>
<dbReference type="CDD" id="cd00180">
    <property type="entry name" value="PKc"/>
    <property type="match status" value="1"/>
</dbReference>
<dbReference type="Pfam" id="PF08238">
    <property type="entry name" value="Sel1"/>
    <property type="match status" value="4"/>
</dbReference>
<keyword evidence="2 10" id="KW-0547">Nucleotide-binding</keyword>
<comment type="catalytic activity">
    <reaction evidence="7">
        <text>L-seryl-[protein] + ATP = O-phospho-L-seryl-[protein] + ADP + H(+)</text>
        <dbReference type="Rhea" id="RHEA:17989"/>
        <dbReference type="Rhea" id="RHEA-COMP:9863"/>
        <dbReference type="Rhea" id="RHEA-COMP:11604"/>
        <dbReference type="ChEBI" id="CHEBI:15378"/>
        <dbReference type="ChEBI" id="CHEBI:29999"/>
        <dbReference type="ChEBI" id="CHEBI:30616"/>
        <dbReference type="ChEBI" id="CHEBI:83421"/>
        <dbReference type="ChEBI" id="CHEBI:456216"/>
        <dbReference type="EC" id="2.7.12.2"/>
    </reaction>
</comment>
<organism evidence="12 13">
    <name type="scientific">Tritrichomonas musculus</name>
    <dbReference type="NCBI Taxonomy" id="1915356"/>
    <lineage>
        <taxon>Eukaryota</taxon>
        <taxon>Metamonada</taxon>
        <taxon>Parabasalia</taxon>
        <taxon>Tritrichomonadida</taxon>
        <taxon>Tritrichomonadidae</taxon>
        <taxon>Tritrichomonas</taxon>
    </lineage>
</organism>
<evidence type="ECO:0000256" key="9">
    <source>
        <dbReference type="ARBA" id="ARBA00051693"/>
    </source>
</evidence>
<comment type="catalytic activity">
    <reaction evidence="9">
        <text>L-tyrosyl-[protein] + ATP = O-phospho-L-tyrosyl-[protein] + ADP + H(+)</text>
        <dbReference type="Rhea" id="RHEA:10596"/>
        <dbReference type="Rhea" id="RHEA-COMP:10136"/>
        <dbReference type="Rhea" id="RHEA-COMP:20101"/>
        <dbReference type="ChEBI" id="CHEBI:15378"/>
        <dbReference type="ChEBI" id="CHEBI:30616"/>
        <dbReference type="ChEBI" id="CHEBI:46858"/>
        <dbReference type="ChEBI" id="CHEBI:61978"/>
        <dbReference type="ChEBI" id="CHEBI:456216"/>
        <dbReference type="EC" id="2.7.12.2"/>
    </reaction>
</comment>
<feature type="domain" description="Protein kinase" evidence="11">
    <location>
        <begin position="201"/>
        <end position="446"/>
    </location>
</feature>
<dbReference type="InterPro" id="IPR000719">
    <property type="entry name" value="Prot_kinase_dom"/>
</dbReference>
<evidence type="ECO:0000256" key="7">
    <source>
        <dbReference type="ARBA" id="ARBA00049014"/>
    </source>
</evidence>
<dbReference type="EC" id="2.7.12.2" evidence="6"/>
<keyword evidence="3" id="KW-0418">Kinase</keyword>
<dbReference type="PROSITE" id="PS50011">
    <property type="entry name" value="PROTEIN_KINASE_DOM"/>
    <property type="match status" value="1"/>
</dbReference>
<dbReference type="InterPro" id="IPR017441">
    <property type="entry name" value="Protein_kinase_ATP_BS"/>
</dbReference>
<dbReference type="PANTHER" id="PTHR48013:SF9">
    <property type="entry name" value="DUAL SPECIFICITY MITOGEN-ACTIVATED PROTEIN KINASE KINASE 5"/>
    <property type="match status" value="1"/>
</dbReference>
<comment type="caution">
    <text evidence="12">The sequence shown here is derived from an EMBL/GenBank/DDBJ whole genome shotgun (WGS) entry which is preliminary data.</text>
</comment>
<evidence type="ECO:0000256" key="4">
    <source>
        <dbReference type="ARBA" id="ARBA00022840"/>
    </source>
</evidence>
<sequence length="779" mass="93145">MLQKLKIFKNNFKSKNISVGNKYLDKVLYDFKCYLEEDLKEIIITEKETKGQMDEPKIVVIDKISEGNDQYLVILLDKTIIVIKNKKTNLSQISSFFREEKNIIIIPVSDNVKKEDLPDDLQNKYIDDLNDFDKDNYLRTIQEFSNNFHIGNTKSKEIMKLLIPSFSTYLINKSYQKLEQAKFVKFEISENSKIFLEKDKYIELQSLGKGCSSYVRLIYHIELGQLFAIKIQYSKDEKANKRYNRELNDYKIIDHPSLPRFYCESEINKEKCMVIEYIRGKSLNYIDKKSLLFEEKINLVFQIMVIIEYLQNKKLIHRDMKPDNFIIDKYKRLFLIDFDRMLGEDEQKVTEDTTYDFGSLFYHPPEITSGTIKEYTFEEDVYSLGKLVEFIFIDENYQINQSIFQFAESFDVKSSLENIFNDCKNEDPNERPKITKLIDSFYENFLEKISINETFLHKNHNKNFFPYWMLIFEYDNPKYKRYLDLFYKEGNSSPCLNKFIHKYSEYFNINHLISQFLLIERDYQRNYFLQNSRMIIHYLGISADNNDIEALFYLMASIYRYKEAHYFVGFLYHEGKYVKQDINKAIHYYKEASNFYDNYAKNNLGVIYKNGFYDGISPKLGLAIEYFEEAIRQKDDKLSMFNLSSIFMYDERINNDLNRSIDLLIKSSNLNFEPSCILLCLAIIKKCGFYRRNIQKEITKHEDMNQKLQDKILGIIKNEDLYSEKNFNKAFEYFRYVNYLYNFKRGYILSTDILDKKKLVIPHPPDISSMFYEGFGIDI</sequence>
<evidence type="ECO:0000259" key="11">
    <source>
        <dbReference type="PROSITE" id="PS50011"/>
    </source>
</evidence>
<evidence type="ECO:0000256" key="8">
    <source>
        <dbReference type="ARBA" id="ARBA00049299"/>
    </source>
</evidence>
<dbReference type="SMART" id="SM00220">
    <property type="entry name" value="S_TKc"/>
    <property type="match status" value="1"/>
</dbReference>
<evidence type="ECO:0000256" key="1">
    <source>
        <dbReference type="ARBA" id="ARBA00022679"/>
    </source>
</evidence>
<reference evidence="12 13" key="1">
    <citation type="submission" date="2024-04" db="EMBL/GenBank/DDBJ databases">
        <title>Tritrichomonas musculus Genome.</title>
        <authorList>
            <person name="Alves-Ferreira E."/>
            <person name="Grigg M."/>
            <person name="Lorenzi H."/>
            <person name="Galac M."/>
        </authorList>
    </citation>
    <scope>NUCLEOTIDE SEQUENCE [LARGE SCALE GENOMIC DNA]</scope>
    <source>
        <strain evidence="12 13">EAF2021</strain>
    </source>
</reference>
<dbReference type="Gene3D" id="1.25.40.10">
    <property type="entry name" value="Tetratricopeptide repeat domain"/>
    <property type="match status" value="1"/>
</dbReference>
<dbReference type="InterPro" id="IPR008271">
    <property type="entry name" value="Ser/Thr_kinase_AS"/>
</dbReference>
<evidence type="ECO:0000256" key="5">
    <source>
        <dbReference type="ARBA" id="ARBA00038035"/>
    </source>
</evidence>
<evidence type="ECO:0000256" key="10">
    <source>
        <dbReference type="PROSITE-ProRule" id="PRU10141"/>
    </source>
</evidence>
<name>A0ABR2HAZ6_9EUKA</name>
<accession>A0ABR2HAZ6</accession>
<gene>
    <name evidence="12" type="ORF">M9Y10_024680</name>
</gene>
<evidence type="ECO:0000313" key="13">
    <source>
        <dbReference type="Proteomes" id="UP001470230"/>
    </source>
</evidence>
<comment type="similarity">
    <text evidence="5">Belongs to the protein kinase superfamily. STE Ser/Thr protein kinase family. MAP kinase kinase subfamily.</text>
</comment>
<evidence type="ECO:0000256" key="2">
    <source>
        <dbReference type="ARBA" id="ARBA00022741"/>
    </source>
</evidence>
<dbReference type="PROSITE" id="PS00108">
    <property type="entry name" value="PROTEIN_KINASE_ST"/>
    <property type="match status" value="1"/>
</dbReference>